<evidence type="ECO:0008006" key="3">
    <source>
        <dbReference type="Google" id="ProtNLM"/>
    </source>
</evidence>
<sequence length="146" mass="16526">MDDGLYVVSHIADGYQETAFPGTELDTPAQDTEVLHTLDESELKAGEKERYLLYHRRFAHLGPAKIAKLHEVTTLEKKIQVPEKKEICEVCALTKMRNSIPKQLRDHKDEKLALVQFDVAGPFPTSLRAYLSTSEPARSARSAWTF</sequence>
<reference evidence="1" key="1">
    <citation type="journal article" date="2018" name="BMC Genomics">
        <title>Comparative genomics of the wheat fungal pathogen Pyrenophora tritici-repentis reveals chromosomal variations and genome plasticity.</title>
        <authorList>
            <person name="Moolhuijzen P."/>
            <person name="See P.T."/>
            <person name="Hane J.K."/>
            <person name="Shi G."/>
            <person name="Liu Z."/>
            <person name="Oliver R.P."/>
            <person name="Moffat C.S."/>
        </authorList>
    </citation>
    <scope>NUCLEOTIDE SEQUENCE [LARGE SCALE GENOMIC DNA]</scope>
    <source>
        <strain evidence="1">M4</strain>
    </source>
</reference>
<gene>
    <name evidence="1" type="ORF">PtrM4_078240</name>
</gene>
<dbReference type="Proteomes" id="UP000245464">
    <property type="component" value="Chromosome 3"/>
</dbReference>
<dbReference type="RefSeq" id="XP_001940767.2">
    <property type="nucleotide sequence ID" value="XM_001940732.2"/>
</dbReference>
<dbReference type="KEGG" id="ptrr:6348747"/>
<dbReference type="AlphaFoldDB" id="A0A834VSC5"/>
<proteinExistence type="predicted"/>
<protein>
    <recommendedName>
        <fullName evidence="3">GAG-pre-integrase domain-containing protein</fullName>
    </recommendedName>
</protein>
<accession>A0A834VSC5</accession>
<dbReference type="GeneID" id="6348747"/>
<evidence type="ECO:0000313" key="2">
    <source>
        <dbReference type="Proteomes" id="UP000245464"/>
    </source>
</evidence>
<name>A0A834VSC5_9PLEO</name>
<dbReference type="EMBL" id="NQIK02000003">
    <property type="protein sequence ID" value="KAF7572919.1"/>
    <property type="molecule type" value="Genomic_DNA"/>
</dbReference>
<evidence type="ECO:0000313" key="1">
    <source>
        <dbReference type="EMBL" id="KAF7572919.1"/>
    </source>
</evidence>
<organism evidence="1 2">
    <name type="scientific">Pyrenophora tritici-repentis</name>
    <dbReference type="NCBI Taxonomy" id="45151"/>
    <lineage>
        <taxon>Eukaryota</taxon>
        <taxon>Fungi</taxon>
        <taxon>Dikarya</taxon>
        <taxon>Ascomycota</taxon>
        <taxon>Pezizomycotina</taxon>
        <taxon>Dothideomycetes</taxon>
        <taxon>Pleosporomycetidae</taxon>
        <taxon>Pleosporales</taxon>
        <taxon>Pleosporineae</taxon>
        <taxon>Pleosporaceae</taxon>
        <taxon>Pyrenophora</taxon>
    </lineage>
</organism>
<comment type="caution">
    <text evidence="1">The sequence shown here is derived from an EMBL/GenBank/DDBJ whole genome shotgun (WGS) entry which is preliminary data.</text>
</comment>